<feature type="compositionally biased region" description="Acidic residues" evidence="2">
    <location>
        <begin position="441"/>
        <end position="452"/>
    </location>
</feature>
<keyword evidence="4" id="KW-1185">Reference proteome</keyword>
<proteinExistence type="inferred from homology"/>
<dbReference type="OrthoDB" id="10257972at2759"/>
<evidence type="ECO:0000313" key="4">
    <source>
        <dbReference type="Proteomes" id="UP001152798"/>
    </source>
</evidence>
<evidence type="ECO:0000256" key="1">
    <source>
        <dbReference type="ARBA" id="ARBA00005369"/>
    </source>
</evidence>
<reference evidence="3" key="1">
    <citation type="submission" date="2022-01" db="EMBL/GenBank/DDBJ databases">
        <authorList>
            <person name="King R."/>
        </authorList>
    </citation>
    <scope>NUCLEOTIDE SEQUENCE</scope>
</reference>
<evidence type="ECO:0000313" key="3">
    <source>
        <dbReference type="EMBL" id="CAH1401495.1"/>
    </source>
</evidence>
<dbReference type="PANTHER" id="PTHR11579">
    <property type="entry name" value="PROTEIN-L-ISOASPARTATE O-METHYLTRANSFERASE"/>
    <property type="match status" value="1"/>
</dbReference>
<dbReference type="InterPro" id="IPR000682">
    <property type="entry name" value="PCMT"/>
</dbReference>
<dbReference type="AlphaFoldDB" id="A0A9P0HGI1"/>
<dbReference type="Gene3D" id="3.40.50.150">
    <property type="entry name" value="Vaccinia Virus protein VP39"/>
    <property type="match status" value="1"/>
</dbReference>
<dbReference type="GO" id="GO:0005737">
    <property type="term" value="C:cytoplasm"/>
    <property type="evidence" value="ECO:0007669"/>
    <property type="project" value="TreeGrafter"/>
</dbReference>
<feature type="region of interest" description="Disordered" evidence="2">
    <location>
        <begin position="356"/>
        <end position="472"/>
    </location>
</feature>
<dbReference type="Pfam" id="PF01135">
    <property type="entry name" value="PCMT"/>
    <property type="match status" value="1"/>
</dbReference>
<feature type="compositionally biased region" description="Polar residues" evidence="2">
    <location>
        <begin position="458"/>
        <end position="470"/>
    </location>
</feature>
<protein>
    <submittedName>
        <fullName evidence="3">Uncharacterized protein</fullName>
    </submittedName>
</protein>
<dbReference type="CDD" id="cd02440">
    <property type="entry name" value="AdoMet_MTases"/>
    <property type="match status" value="1"/>
</dbReference>
<comment type="similarity">
    <text evidence="1">Belongs to the methyltransferase superfamily. L-isoaspartyl/D-aspartyl protein methyltransferase family.</text>
</comment>
<name>A0A9P0HGI1_NEZVI</name>
<dbReference type="InterPro" id="IPR029063">
    <property type="entry name" value="SAM-dependent_MTases_sf"/>
</dbReference>
<dbReference type="PANTHER" id="PTHR11579:SF9">
    <property type="entry name" value="PROTEIN-L-ISOASPARTATE O-METHYLTRANSFERASE"/>
    <property type="match status" value="1"/>
</dbReference>
<dbReference type="EMBL" id="OV725081">
    <property type="protein sequence ID" value="CAH1401495.1"/>
    <property type="molecule type" value="Genomic_DNA"/>
</dbReference>
<accession>A0A9P0HGI1</accession>
<feature type="compositionally biased region" description="Acidic residues" evidence="2">
    <location>
        <begin position="371"/>
        <end position="398"/>
    </location>
</feature>
<sequence length="506" mass="56889">MGGAVSAGVDHDDLIDKLKEADYIKTSAIETVFRAVDRGFYFLPDCLESAYRDLAWKKGNIHLSAPCIYGEVMESLNLKPGLSFLNLGSGTGYLSTMVGLILGPYGINHGVELHEDVIDYAHTKLTEFKKISPAIDCYEFCEPHFVKGNSLCLNGSSRQYDRVYCGAACPENHENYMKNLIKIGGVLVMPLNDQLMQITRTSDNTWESNAVLSVTFAPLQLPRSDSTNNCVNLPEVNPLELQEICRSVIRGILRDQAKAEYPAIAVRKRKLYTGRRRKMFHNLIIPIMDSSEEEGGAREGGRGDFSLLLSRFRSSPRTSLFRGIELGSNRPVIRERGAIAPLLVIARNRWRNNRAAAEENRNSPPNRAELDYDTEDDVVDDIDDEVEEEEDDEDEDDVSERRRKVAKREKFDSGICTDMDNTQEGGGSSESEDDLKMISSEPDDDEEDDGMDIDSSCGHWSTLKSPSPQVEQEEDVPVYSVIMRQKICSLPLPPTLKDYLNFYRPF</sequence>
<organism evidence="3 4">
    <name type="scientific">Nezara viridula</name>
    <name type="common">Southern green stink bug</name>
    <name type="synonym">Cimex viridulus</name>
    <dbReference type="NCBI Taxonomy" id="85310"/>
    <lineage>
        <taxon>Eukaryota</taxon>
        <taxon>Metazoa</taxon>
        <taxon>Ecdysozoa</taxon>
        <taxon>Arthropoda</taxon>
        <taxon>Hexapoda</taxon>
        <taxon>Insecta</taxon>
        <taxon>Pterygota</taxon>
        <taxon>Neoptera</taxon>
        <taxon>Paraneoptera</taxon>
        <taxon>Hemiptera</taxon>
        <taxon>Heteroptera</taxon>
        <taxon>Panheteroptera</taxon>
        <taxon>Pentatomomorpha</taxon>
        <taxon>Pentatomoidea</taxon>
        <taxon>Pentatomidae</taxon>
        <taxon>Pentatominae</taxon>
        <taxon>Nezara</taxon>
    </lineage>
</organism>
<evidence type="ECO:0000256" key="2">
    <source>
        <dbReference type="SAM" id="MobiDB-lite"/>
    </source>
</evidence>
<gene>
    <name evidence="3" type="ORF">NEZAVI_LOCUS10505</name>
</gene>
<dbReference type="GO" id="GO:0004719">
    <property type="term" value="F:protein-L-isoaspartate (D-aspartate) O-methyltransferase activity"/>
    <property type="evidence" value="ECO:0007669"/>
    <property type="project" value="InterPro"/>
</dbReference>
<dbReference type="SUPFAM" id="SSF53335">
    <property type="entry name" value="S-adenosyl-L-methionine-dependent methyltransferases"/>
    <property type="match status" value="1"/>
</dbReference>
<dbReference type="Proteomes" id="UP001152798">
    <property type="component" value="Chromosome 5"/>
</dbReference>